<dbReference type="Pfam" id="PF11139">
    <property type="entry name" value="SfLAP"/>
    <property type="match status" value="1"/>
</dbReference>
<keyword evidence="2" id="KW-0812">Transmembrane</keyword>
<dbReference type="Proteomes" id="UP000321805">
    <property type="component" value="Chromosome"/>
</dbReference>
<feature type="transmembrane region" description="Helical" evidence="2">
    <location>
        <begin position="74"/>
        <end position="97"/>
    </location>
</feature>
<reference evidence="3 4" key="1">
    <citation type="journal article" date="2018" name="J. Microbiol.">
        <title>Baekduia soli gen. nov., sp. nov., a novel bacterium isolated from the soil of Baekdu Mountain and proposal of a novel family name, Baekduiaceae fam. nov.</title>
        <authorList>
            <person name="An D.S."/>
            <person name="Siddiqi M.Z."/>
            <person name="Kim K.H."/>
            <person name="Yu H.S."/>
            <person name="Im W.T."/>
        </authorList>
    </citation>
    <scope>NUCLEOTIDE SEQUENCE [LARGE SCALE GENOMIC DNA]</scope>
    <source>
        <strain evidence="3 4">BR7-21</strain>
    </source>
</reference>
<name>A0A5B8U5W3_9ACTN</name>
<dbReference type="EMBL" id="CP042430">
    <property type="protein sequence ID" value="QEC48377.1"/>
    <property type="molecule type" value="Genomic_DNA"/>
</dbReference>
<feature type="transmembrane region" description="Helical" evidence="2">
    <location>
        <begin position="43"/>
        <end position="67"/>
    </location>
</feature>
<feature type="transmembrane region" description="Helical" evidence="2">
    <location>
        <begin position="235"/>
        <end position="254"/>
    </location>
</feature>
<keyword evidence="2" id="KW-0472">Membrane</keyword>
<keyword evidence="2" id="KW-1133">Transmembrane helix</keyword>
<accession>A0A5B8U5W3</accession>
<dbReference type="KEGG" id="bsol:FSW04_12900"/>
<evidence type="ECO:0000256" key="1">
    <source>
        <dbReference type="SAM" id="MobiDB-lite"/>
    </source>
</evidence>
<feature type="transmembrane region" description="Helical" evidence="2">
    <location>
        <begin position="109"/>
        <end position="129"/>
    </location>
</feature>
<gene>
    <name evidence="3" type="ORF">FSW04_12900</name>
</gene>
<protein>
    <submittedName>
        <fullName evidence="3">GAP family protein</fullName>
    </submittedName>
</protein>
<sequence length="257" mass="25339">MLLGPGPHRGPRGRPPRCRPRVRRARGARRRDGVSAAGDALRAVLPLGVAIAVSPVPVLAVVLMLVSDGGRGNAYALLAGWAATLAVLAGAVALLGVGSGSAGGGRGVAAAQLVLAAALAVVLAGQWRARPRRGAPHAVPPWMASVTGGLGPARAAGLGVGLVALNVKDGSLAVAAGARLGHAVPGPAAGVACLALFVLVASATVIAPVAVDVALGERAEPVLRRWHRWLQRHGAAAAMTTLAAVVVVLAVQGASGL</sequence>
<feature type="region of interest" description="Disordered" evidence="1">
    <location>
        <begin position="1"/>
        <end position="31"/>
    </location>
</feature>
<feature type="transmembrane region" description="Helical" evidence="2">
    <location>
        <begin position="141"/>
        <end position="167"/>
    </location>
</feature>
<feature type="compositionally biased region" description="Basic residues" evidence="1">
    <location>
        <begin position="9"/>
        <end position="29"/>
    </location>
</feature>
<feature type="transmembrane region" description="Helical" evidence="2">
    <location>
        <begin position="187"/>
        <end position="215"/>
    </location>
</feature>
<evidence type="ECO:0000313" key="3">
    <source>
        <dbReference type="EMBL" id="QEC48377.1"/>
    </source>
</evidence>
<dbReference type="InterPro" id="IPR021315">
    <property type="entry name" value="Gap/Sap"/>
</dbReference>
<organism evidence="3 4">
    <name type="scientific">Baekduia soli</name>
    <dbReference type="NCBI Taxonomy" id="496014"/>
    <lineage>
        <taxon>Bacteria</taxon>
        <taxon>Bacillati</taxon>
        <taxon>Actinomycetota</taxon>
        <taxon>Thermoleophilia</taxon>
        <taxon>Solirubrobacterales</taxon>
        <taxon>Baekduiaceae</taxon>
        <taxon>Baekduia</taxon>
    </lineage>
</organism>
<dbReference type="AlphaFoldDB" id="A0A5B8U5W3"/>
<evidence type="ECO:0000256" key="2">
    <source>
        <dbReference type="SAM" id="Phobius"/>
    </source>
</evidence>
<keyword evidence="4" id="KW-1185">Reference proteome</keyword>
<proteinExistence type="predicted"/>
<evidence type="ECO:0000313" key="4">
    <source>
        <dbReference type="Proteomes" id="UP000321805"/>
    </source>
</evidence>